<feature type="transmembrane region" description="Helical" evidence="6">
    <location>
        <begin position="25"/>
        <end position="52"/>
    </location>
</feature>
<evidence type="ECO:0000313" key="9">
    <source>
        <dbReference type="Proteomes" id="UP000271974"/>
    </source>
</evidence>
<comment type="caution">
    <text evidence="8">The sequence shown here is derived from an EMBL/GenBank/DDBJ whole genome shotgun (WGS) entry which is preliminary data.</text>
</comment>
<dbReference type="PANTHER" id="PTHR46641">
    <property type="entry name" value="FMRFAMIDE RECEPTOR-RELATED"/>
    <property type="match status" value="1"/>
</dbReference>
<keyword evidence="9" id="KW-1185">Reference proteome</keyword>
<feature type="transmembrane region" description="Helical" evidence="6">
    <location>
        <begin position="152"/>
        <end position="171"/>
    </location>
</feature>
<feature type="transmembrane region" description="Helical" evidence="6">
    <location>
        <begin position="276"/>
        <end position="297"/>
    </location>
</feature>
<accession>A0A433TAZ3</accession>
<dbReference type="EMBL" id="RQTK01000491">
    <property type="protein sequence ID" value="RUS78765.1"/>
    <property type="molecule type" value="Genomic_DNA"/>
</dbReference>
<dbReference type="STRING" id="188477.A0A433TAZ3"/>
<dbReference type="InterPro" id="IPR000276">
    <property type="entry name" value="GPCR_Rhodpsn"/>
</dbReference>
<comment type="subcellular location">
    <subcellularLocation>
        <location evidence="1">Membrane</location>
    </subcellularLocation>
</comment>
<feature type="transmembrane region" description="Helical" evidence="6">
    <location>
        <begin position="202"/>
        <end position="227"/>
    </location>
</feature>
<dbReference type="PANTHER" id="PTHR46641:SF2">
    <property type="entry name" value="FMRFAMIDE RECEPTOR"/>
    <property type="match status" value="1"/>
</dbReference>
<proteinExistence type="predicted"/>
<evidence type="ECO:0000256" key="2">
    <source>
        <dbReference type="ARBA" id="ARBA00022692"/>
    </source>
</evidence>
<organism evidence="8 9">
    <name type="scientific">Elysia chlorotica</name>
    <name type="common">Eastern emerald elysia</name>
    <name type="synonym">Sea slug</name>
    <dbReference type="NCBI Taxonomy" id="188477"/>
    <lineage>
        <taxon>Eukaryota</taxon>
        <taxon>Metazoa</taxon>
        <taxon>Spiralia</taxon>
        <taxon>Lophotrochozoa</taxon>
        <taxon>Mollusca</taxon>
        <taxon>Gastropoda</taxon>
        <taxon>Heterobranchia</taxon>
        <taxon>Euthyneura</taxon>
        <taxon>Panpulmonata</taxon>
        <taxon>Sacoglossa</taxon>
        <taxon>Placobranchoidea</taxon>
        <taxon>Plakobranchidae</taxon>
        <taxon>Elysia</taxon>
    </lineage>
</organism>
<gene>
    <name evidence="8" type="ORF">EGW08_013481</name>
</gene>
<dbReference type="GO" id="GO:0008528">
    <property type="term" value="F:G protein-coupled peptide receptor activity"/>
    <property type="evidence" value="ECO:0007669"/>
    <property type="project" value="InterPro"/>
</dbReference>
<dbReference type="OrthoDB" id="6073803at2759"/>
<feature type="transmembrane region" description="Helical" evidence="6">
    <location>
        <begin position="64"/>
        <end position="85"/>
    </location>
</feature>
<name>A0A433TAZ3_ELYCH</name>
<evidence type="ECO:0000256" key="1">
    <source>
        <dbReference type="ARBA" id="ARBA00004370"/>
    </source>
</evidence>
<feature type="compositionally biased region" description="Basic and acidic residues" evidence="5">
    <location>
        <begin position="243"/>
        <end position="263"/>
    </location>
</feature>
<dbReference type="InterPro" id="IPR019427">
    <property type="entry name" value="7TM_GPCR_serpentine_rcpt_Srw"/>
</dbReference>
<dbReference type="Gene3D" id="1.20.1070.10">
    <property type="entry name" value="Rhodopsin 7-helix transmembrane proteins"/>
    <property type="match status" value="1"/>
</dbReference>
<dbReference type="GO" id="GO:0016020">
    <property type="term" value="C:membrane"/>
    <property type="evidence" value="ECO:0007669"/>
    <property type="project" value="UniProtKB-SubCell"/>
</dbReference>
<dbReference type="SUPFAM" id="SSF81321">
    <property type="entry name" value="Family A G protein-coupled receptor-like"/>
    <property type="match status" value="1"/>
</dbReference>
<feature type="region of interest" description="Disordered" evidence="5">
    <location>
        <begin position="243"/>
        <end position="264"/>
    </location>
</feature>
<dbReference type="PROSITE" id="PS50262">
    <property type="entry name" value="G_PROTEIN_RECEP_F1_2"/>
    <property type="match status" value="1"/>
</dbReference>
<evidence type="ECO:0000256" key="6">
    <source>
        <dbReference type="SAM" id="Phobius"/>
    </source>
</evidence>
<feature type="domain" description="G-protein coupled receptors family 1 profile" evidence="7">
    <location>
        <begin position="45"/>
        <end position="336"/>
    </location>
</feature>
<dbReference type="InterPro" id="IPR052954">
    <property type="entry name" value="GPCR-Ligand_Int"/>
</dbReference>
<keyword evidence="4 6" id="KW-0472">Membrane</keyword>
<protein>
    <recommendedName>
        <fullName evidence="7">G-protein coupled receptors family 1 profile domain-containing protein</fullName>
    </recommendedName>
</protein>
<evidence type="ECO:0000256" key="3">
    <source>
        <dbReference type="ARBA" id="ARBA00022989"/>
    </source>
</evidence>
<evidence type="ECO:0000259" key="7">
    <source>
        <dbReference type="PROSITE" id="PS50262"/>
    </source>
</evidence>
<dbReference type="AlphaFoldDB" id="A0A433TAZ3"/>
<keyword evidence="3 6" id="KW-1133">Transmembrane helix</keyword>
<evidence type="ECO:0000256" key="4">
    <source>
        <dbReference type="ARBA" id="ARBA00023136"/>
    </source>
</evidence>
<dbReference type="InterPro" id="IPR017452">
    <property type="entry name" value="GPCR_Rhodpsn_7TM"/>
</dbReference>
<feature type="transmembrane region" description="Helical" evidence="6">
    <location>
        <begin position="317"/>
        <end position="338"/>
    </location>
</feature>
<evidence type="ECO:0000313" key="8">
    <source>
        <dbReference type="EMBL" id="RUS78765.1"/>
    </source>
</evidence>
<reference evidence="8 9" key="1">
    <citation type="submission" date="2019-01" db="EMBL/GenBank/DDBJ databases">
        <title>A draft genome assembly of the solar-powered sea slug Elysia chlorotica.</title>
        <authorList>
            <person name="Cai H."/>
            <person name="Li Q."/>
            <person name="Fang X."/>
            <person name="Li J."/>
            <person name="Curtis N.E."/>
            <person name="Altenburger A."/>
            <person name="Shibata T."/>
            <person name="Feng M."/>
            <person name="Maeda T."/>
            <person name="Schwartz J.A."/>
            <person name="Shigenobu S."/>
            <person name="Lundholm N."/>
            <person name="Nishiyama T."/>
            <person name="Yang H."/>
            <person name="Hasebe M."/>
            <person name="Li S."/>
            <person name="Pierce S.K."/>
            <person name="Wang J."/>
        </authorList>
    </citation>
    <scope>NUCLEOTIDE SEQUENCE [LARGE SCALE GENOMIC DNA]</scope>
    <source>
        <strain evidence="8">EC2010</strain>
        <tissue evidence="8">Whole organism of an adult</tissue>
    </source>
</reference>
<dbReference type="Pfam" id="PF10324">
    <property type="entry name" value="7TM_GPCR_Srw"/>
    <property type="match status" value="1"/>
</dbReference>
<evidence type="ECO:0000256" key="5">
    <source>
        <dbReference type="SAM" id="MobiDB-lite"/>
    </source>
</evidence>
<sequence length="375" mass="42142">MSGVHGGNGKAVAKGPLVSKRVRDIFVTINMAILSQIISVFGVVANIINIAVFMKQGFGEAMTVTLTGLAVADLGTVTCQVWLSICWNPWFDFERLKLQFRPLHIEYLSAGHPRLSSVRVSAWILALATFERCLCITIPFKVREIITPYRARVFVIVVFAVNTACAVPFYYTSRIVQFFDSSANRSYLILSFTDDRQQIDSVFFAFSVSLTVISFVAVALCTIVLVYSLDKASQWRESVKTSNETKEEFKKTNRSAAKKDHGKTTQLNKNKRAAKMVSLISTIFIVCSLPNTVNQLVMSMVPEYAKNGAYNNINQMFWSLGYMFETVNASINIFMYYFMSTRYRTTIQELFGACCFCMDGADNVGKETEGNQTER</sequence>
<dbReference type="PRINTS" id="PR00237">
    <property type="entry name" value="GPCRRHODOPSN"/>
</dbReference>
<keyword evidence="2 6" id="KW-0812">Transmembrane</keyword>
<dbReference type="Proteomes" id="UP000271974">
    <property type="component" value="Unassembled WGS sequence"/>
</dbReference>